<accession>A0A812NDQ2</accession>
<evidence type="ECO:0000313" key="10">
    <source>
        <dbReference type="Proteomes" id="UP000601435"/>
    </source>
</evidence>
<dbReference type="Proteomes" id="UP000601435">
    <property type="component" value="Unassembled WGS sequence"/>
</dbReference>
<dbReference type="AlphaFoldDB" id="A0A812NDQ2"/>
<dbReference type="GO" id="GO:0008270">
    <property type="term" value="F:zinc ion binding"/>
    <property type="evidence" value="ECO:0007669"/>
    <property type="project" value="UniProtKB-KW"/>
</dbReference>
<keyword evidence="10" id="KW-1185">Reference proteome</keyword>
<keyword evidence="4" id="KW-0862">Zinc</keyword>
<evidence type="ECO:0000256" key="6">
    <source>
        <dbReference type="PROSITE-ProRule" id="PRU00228"/>
    </source>
</evidence>
<dbReference type="PROSITE" id="PS51186">
    <property type="entry name" value="GNAT"/>
    <property type="match status" value="1"/>
</dbReference>
<dbReference type="PROSITE" id="PS50135">
    <property type="entry name" value="ZF_ZZ_2"/>
    <property type="match status" value="1"/>
</dbReference>
<evidence type="ECO:0000256" key="4">
    <source>
        <dbReference type="ARBA" id="ARBA00022833"/>
    </source>
</evidence>
<proteinExistence type="predicted"/>
<dbReference type="PANTHER" id="PTHR43877:SF2">
    <property type="entry name" value="AMINOALKYLPHOSPHONATE N-ACETYLTRANSFERASE-RELATED"/>
    <property type="match status" value="1"/>
</dbReference>
<dbReference type="Pfam" id="PF00569">
    <property type="entry name" value="ZZ"/>
    <property type="match status" value="1"/>
</dbReference>
<name>A0A812NDQ2_9DINO</name>
<dbReference type="PANTHER" id="PTHR43877">
    <property type="entry name" value="AMINOALKYLPHOSPHONATE N-ACETYLTRANSFERASE-RELATED-RELATED"/>
    <property type="match status" value="1"/>
</dbReference>
<evidence type="ECO:0000256" key="5">
    <source>
        <dbReference type="ARBA" id="ARBA00023315"/>
    </source>
</evidence>
<dbReference type="InterPro" id="IPR050832">
    <property type="entry name" value="Bact_Acetyltransf"/>
</dbReference>
<dbReference type="EMBL" id="CAJNJA010011895">
    <property type="protein sequence ID" value="CAE7282778.1"/>
    <property type="molecule type" value="Genomic_DNA"/>
</dbReference>
<sequence>MMNLDLKIPKQAERLRLASAGLPVKQLREALHPCICDGCGALLLGTRFKCIECSDFDLCAGCLRSGCPAQRASPEWSHRDTHTLVVLRRITDTAQLPRAFCLAESLQTAEEVPGGVRHAPKVPCIRGCQPRDDKSVAICTRCGSLACSGCFLCCSGAPLLRFSAKGEEALPTLLRRAKAALKHLPFEGPPVVLREPDTEIQLGGPVQIGTSGRLAPPDGCEVRAMTAADMQAVLSVESICFMEPYSLETFEGLICLSSSRSLVALLEGSFAGYLILDLGRCRRRGQAAYIVSLAVLPTCRGRGVAESLMKQAISDARNSGAGSVELHVHTQNHGAQRLYRRCGFHVVCSIEGYYGEVDALQSGDAFLMSTGPLHQ</sequence>
<dbReference type="InterPro" id="IPR043145">
    <property type="entry name" value="Znf_ZZ_sf"/>
</dbReference>
<gene>
    <name evidence="9" type="primary">MAK3</name>
    <name evidence="9" type="ORF">SNEC2469_LOCUS6899</name>
</gene>
<comment type="caution">
    <text evidence="9">The sequence shown here is derived from an EMBL/GenBank/DDBJ whole genome shotgun (WGS) entry which is preliminary data.</text>
</comment>
<dbReference type="Gene3D" id="3.30.60.90">
    <property type="match status" value="1"/>
</dbReference>
<feature type="domain" description="N-acetyltransferase" evidence="8">
    <location>
        <begin position="220"/>
        <end position="373"/>
    </location>
</feature>
<dbReference type="PROSITE" id="PS01357">
    <property type="entry name" value="ZF_ZZ_1"/>
    <property type="match status" value="1"/>
</dbReference>
<protein>
    <submittedName>
        <fullName evidence="9">MAK3 protein</fullName>
    </submittedName>
</protein>
<dbReference type="SUPFAM" id="SSF55729">
    <property type="entry name" value="Acyl-CoA N-acyltransferases (Nat)"/>
    <property type="match status" value="1"/>
</dbReference>
<keyword evidence="5" id="KW-0012">Acyltransferase</keyword>
<keyword evidence="1" id="KW-0808">Transferase</keyword>
<organism evidence="9 10">
    <name type="scientific">Symbiodinium necroappetens</name>
    <dbReference type="NCBI Taxonomy" id="1628268"/>
    <lineage>
        <taxon>Eukaryota</taxon>
        <taxon>Sar</taxon>
        <taxon>Alveolata</taxon>
        <taxon>Dinophyceae</taxon>
        <taxon>Suessiales</taxon>
        <taxon>Symbiodiniaceae</taxon>
        <taxon>Symbiodinium</taxon>
    </lineage>
</organism>
<evidence type="ECO:0000313" key="9">
    <source>
        <dbReference type="EMBL" id="CAE7282778.1"/>
    </source>
</evidence>
<evidence type="ECO:0000256" key="2">
    <source>
        <dbReference type="ARBA" id="ARBA00022723"/>
    </source>
</evidence>
<dbReference type="CDD" id="cd02249">
    <property type="entry name" value="ZZ"/>
    <property type="match status" value="1"/>
</dbReference>
<dbReference type="OrthoDB" id="41532at2759"/>
<keyword evidence="2" id="KW-0479">Metal-binding</keyword>
<dbReference type="GO" id="GO:0016747">
    <property type="term" value="F:acyltransferase activity, transferring groups other than amino-acyl groups"/>
    <property type="evidence" value="ECO:0007669"/>
    <property type="project" value="InterPro"/>
</dbReference>
<reference evidence="9" key="1">
    <citation type="submission" date="2021-02" db="EMBL/GenBank/DDBJ databases">
        <authorList>
            <person name="Dougan E. K."/>
            <person name="Rhodes N."/>
            <person name="Thang M."/>
            <person name="Chan C."/>
        </authorList>
    </citation>
    <scope>NUCLEOTIDE SEQUENCE</scope>
</reference>
<evidence type="ECO:0000256" key="3">
    <source>
        <dbReference type="ARBA" id="ARBA00022771"/>
    </source>
</evidence>
<dbReference type="SMART" id="SM00291">
    <property type="entry name" value="ZnF_ZZ"/>
    <property type="match status" value="1"/>
</dbReference>
<dbReference type="InterPro" id="IPR000182">
    <property type="entry name" value="GNAT_dom"/>
</dbReference>
<dbReference type="InterPro" id="IPR016181">
    <property type="entry name" value="Acyl_CoA_acyltransferase"/>
</dbReference>
<dbReference type="Gene3D" id="3.40.630.30">
    <property type="match status" value="1"/>
</dbReference>
<evidence type="ECO:0000256" key="1">
    <source>
        <dbReference type="ARBA" id="ARBA00022679"/>
    </source>
</evidence>
<keyword evidence="3 6" id="KW-0863">Zinc-finger</keyword>
<feature type="domain" description="ZZ-type" evidence="7">
    <location>
        <begin position="31"/>
        <end position="92"/>
    </location>
</feature>
<dbReference type="Pfam" id="PF00583">
    <property type="entry name" value="Acetyltransf_1"/>
    <property type="match status" value="1"/>
</dbReference>
<evidence type="ECO:0000259" key="8">
    <source>
        <dbReference type="PROSITE" id="PS51186"/>
    </source>
</evidence>
<evidence type="ECO:0000259" key="7">
    <source>
        <dbReference type="PROSITE" id="PS50135"/>
    </source>
</evidence>
<dbReference type="CDD" id="cd04301">
    <property type="entry name" value="NAT_SF"/>
    <property type="match status" value="1"/>
</dbReference>
<dbReference type="SUPFAM" id="SSF57850">
    <property type="entry name" value="RING/U-box"/>
    <property type="match status" value="1"/>
</dbReference>
<dbReference type="InterPro" id="IPR000433">
    <property type="entry name" value="Znf_ZZ"/>
</dbReference>